<dbReference type="AlphaFoldDB" id="A0A3N4LIJ9"/>
<name>A0A3N4LIJ9_9PEZI</name>
<protein>
    <submittedName>
        <fullName evidence="2">Uncharacterized protein</fullName>
    </submittedName>
</protein>
<keyword evidence="3" id="KW-1185">Reference proteome</keyword>
<dbReference type="InParanoid" id="A0A3N4LIJ9"/>
<organism evidence="2 3">
    <name type="scientific">Terfezia boudieri ATCC MYA-4762</name>
    <dbReference type="NCBI Taxonomy" id="1051890"/>
    <lineage>
        <taxon>Eukaryota</taxon>
        <taxon>Fungi</taxon>
        <taxon>Dikarya</taxon>
        <taxon>Ascomycota</taxon>
        <taxon>Pezizomycotina</taxon>
        <taxon>Pezizomycetes</taxon>
        <taxon>Pezizales</taxon>
        <taxon>Pezizaceae</taxon>
        <taxon>Terfezia</taxon>
    </lineage>
</organism>
<feature type="region of interest" description="Disordered" evidence="1">
    <location>
        <begin position="182"/>
        <end position="206"/>
    </location>
</feature>
<evidence type="ECO:0000313" key="2">
    <source>
        <dbReference type="EMBL" id="RPB20471.1"/>
    </source>
</evidence>
<feature type="region of interest" description="Disordered" evidence="1">
    <location>
        <begin position="149"/>
        <end position="169"/>
    </location>
</feature>
<dbReference type="OrthoDB" id="10336442at2759"/>
<gene>
    <name evidence="2" type="ORF">L211DRAFT_870657</name>
</gene>
<evidence type="ECO:0000256" key="1">
    <source>
        <dbReference type="SAM" id="MobiDB-lite"/>
    </source>
</evidence>
<evidence type="ECO:0000313" key="3">
    <source>
        <dbReference type="Proteomes" id="UP000267821"/>
    </source>
</evidence>
<sequence>MCGVHMTPTIHTIKVTIKMRSNKYKRSMGFRSFLKICYRYSQTILSSLFVSSTEFKACLSIYLRKMYLALFQDLIAVGRQYEHARYSYGNDNSQQKAMNFDQASKSTVLAQERGKLPTRTRRYEEWGLTELQQLAHPITKVPSICTTPPDSMKHEPLNNTICKNPKYDGNDSRSIRNDIHKGIDQPNSSGCDIGEQENSESALGTDTKEDIEEFSCSLYQHDVESLTKDFEDWLRLAQGVAREACCDDLAGSASSRVGLSMATSRSCQELILWRPDPTTASRNSSTGRFSVGRRFSLDQPIVYPFRNKRNSV</sequence>
<accession>A0A3N4LIJ9</accession>
<proteinExistence type="predicted"/>
<dbReference type="Proteomes" id="UP000267821">
    <property type="component" value="Unassembled WGS sequence"/>
</dbReference>
<reference evidence="2 3" key="1">
    <citation type="journal article" date="2018" name="Nat. Ecol. Evol.">
        <title>Pezizomycetes genomes reveal the molecular basis of ectomycorrhizal truffle lifestyle.</title>
        <authorList>
            <person name="Murat C."/>
            <person name="Payen T."/>
            <person name="Noel B."/>
            <person name="Kuo A."/>
            <person name="Morin E."/>
            <person name="Chen J."/>
            <person name="Kohler A."/>
            <person name="Krizsan K."/>
            <person name="Balestrini R."/>
            <person name="Da Silva C."/>
            <person name="Montanini B."/>
            <person name="Hainaut M."/>
            <person name="Levati E."/>
            <person name="Barry K.W."/>
            <person name="Belfiori B."/>
            <person name="Cichocki N."/>
            <person name="Clum A."/>
            <person name="Dockter R.B."/>
            <person name="Fauchery L."/>
            <person name="Guy J."/>
            <person name="Iotti M."/>
            <person name="Le Tacon F."/>
            <person name="Lindquist E.A."/>
            <person name="Lipzen A."/>
            <person name="Malagnac F."/>
            <person name="Mello A."/>
            <person name="Molinier V."/>
            <person name="Miyauchi S."/>
            <person name="Poulain J."/>
            <person name="Riccioni C."/>
            <person name="Rubini A."/>
            <person name="Sitrit Y."/>
            <person name="Splivallo R."/>
            <person name="Traeger S."/>
            <person name="Wang M."/>
            <person name="Zifcakova L."/>
            <person name="Wipf D."/>
            <person name="Zambonelli A."/>
            <person name="Paolocci F."/>
            <person name="Nowrousian M."/>
            <person name="Ottonello S."/>
            <person name="Baldrian P."/>
            <person name="Spatafora J.W."/>
            <person name="Henrissat B."/>
            <person name="Nagy L.G."/>
            <person name="Aury J.M."/>
            <person name="Wincker P."/>
            <person name="Grigoriev I.V."/>
            <person name="Bonfante P."/>
            <person name="Martin F.M."/>
        </authorList>
    </citation>
    <scope>NUCLEOTIDE SEQUENCE [LARGE SCALE GENOMIC DNA]</scope>
    <source>
        <strain evidence="2 3">ATCC MYA-4762</strain>
    </source>
</reference>
<dbReference type="EMBL" id="ML121571">
    <property type="protein sequence ID" value="RPB20471.1"/>
    <property type="molecule type" value="Genomic_DNA"/>
</dbReference>